<evidence type="ECO:0000313" key="1">
    <source>
        <dbReference type="EMBL" id="KAJ8914637.1"/>
    </source>
</evidence>
<reference evidence="1 2" key="1">
    <citation type="journal article" date="2023" name="Insect Mol. Biol.">
        <title>Genome sequencing provides insights into the evolution of gene families encoding plant cell wall-degrading enzymes in longhorned beetles.</title>
        <authorList>
            <person name="Shin N.R."/>
            <person name="Okamura Y."/>
            <person name="Kirsch R."/>
            <person name="Pauchet Y."/>
        </authorList>
    </citation>
    <scope>NUCLEOTIDE SEQUENCE [LARGE SCALE GENOMIC DNA]</scope>
    <source>
        <strain evidence="1">EAD_L_NR</strain>
    </source>
</reference>
<dbReference type="InterPro" id="IPR052055">
    <property type="entry name" value="Hepadnavirus_pol/RT"/>
</dbReference>
<gene>
    <name evidence="1" type="ORF">NQ315_015375</name>
</gene>
<sequence length="188" mass="21614">MTMEITEEKKRGIVRVINTLQNKENCPIKIFAKMIGTLISACPAIPYGVFHTKKFERNKYLALMASDGNYKSKMTLPSSLQPEYTWWLRNIVNAKRPLKQGKYLMEIFSDASPTGWGAVYNSEHTHGFWSQAEQNKHINYLEILAAYYALKSFVKNVTNCSILLRIDNTTAVSYINRMGGIKYKHLNH</sequence>
<dbReference type="PANTHER" id="PTHR33050">
    <property type="entry name" value="REVERSE TRANSCRIPTASE DOMAIN-CONTAINING PROTEIN"/>
    <property type="match status" value="1"/>
</dbReference>
<dbReference type="CDD" id="cd09275">
    <property type="entry name" value="RNase_HI_RT_DIRS1"/>
    <property type="match status" value="1"/>
</dbReference>
<name>A0AAV8VKF5_9CUCU</name>
<dbReference type="EMBL" id="JANEYG010000067">
    <property type="protein sequence ID" value="KAJ8914637.1"/>
    <property type="molecule type" value="Genomic_DNA"/>
</dbReference>
<dbReference type="Proteomes" id="UP001159042">
    <property type="component" value="Unassembled WGS sequence"/>
</dbReference>
<organism evidence="1 2">
    <name type="scientific">Exocentrus adspersus</name>
    <dbReference type="NCBI Taxonomy" id="1586481"/>
    <lineage>
        <taxon>Eukaryota</taxon>
        <taxon>Metazoa</taxon>
        <taxon>Ecdysozoa</taxon>
        <taxon>Arthropoda</taxon>
        <taxon>Hexapoda</taxon>
        <taxon>Insecta</taxon>
        <taxon>Pterygota</taxon>
        <taxon>Neoptera</taxon>
        <taxon>Endopterygota</taxon>
        <taxon>Coleoptera</taxon>
        <taxon>Polyphaga</taxon>
        <taxon>Cucujiformia</taxon>
        <taxon>Chrysomeloidea</taxon>
        <taxon>Cerambycidae</taxon>
        <taxon>Lamiinae</taxon>
        <taxon>Acanthocinini</taxon>
        <taxon>Exocentrus</taxon>
    </lineage>
</organism>
<dbReference type="SUPFAM" id="SSF53098">
    <property type="entry name" value="Ribonuclease H-like"/>
    <property type="match status" value="1"/>
</dbReference>
<comment type="caution">
    <text evidence="1">The sequence shown here is derived from an EMBL/GenBank/DDBJ whole genome shotgun (WGS) entry which is preliminary data.</text>
</comment>
<keyword evidence="2" id="KW-1185">Reference proteome</keyword>
<proteinExistence type="predicted"/>
<dbReference type="InterPro" id="IPR012337">
    <property type="entry name" value="RNaseH-like_sf"/>
</dbReference>
<accession>A0AAV8VKF5</accession>
<evidence type="ECO:0000313" key="2">
    <source>
        <dbReference type="Proteomes" id="UP001159042"/>
    </source>
</evidence>
<dbReference type="PANTHER" id="PTHR33050:SF7">
    <property type="entry name" value="RIBONUCLEASE H"/>
    <property type="match status" value="1"/>
</dbReference>
<protein>
    <submittedName>
        <fullName evidence="1">Uncharacterized protein</fullName>
    </submittedName>
</protein>
<dbReference type="AlphaFoldDB" id="A0AAV8VKF5"/>